<keyword evidence="4" id="KW-0808">Transferase</keyword>
<dbReference type="InterPro" id="IPR035965">
    <property type="entry name" value="PAS-like_dom_sf"/>
</dbReference>
<dbReference type="SUPFAM" id="SSF52172">
    <property type="entry name" value="CheY-like"/>
    <property type="match status" value="1"/>
</dbReference>
<dbReference type="Pfam" id="PF02518">
    <property type="entry name" value="HATPase_c"/>
    <property type="match status" value="1"/>
</dbReference>
<keyword evidence="10" id="KW-1185">Reference proteome</keyword>
<reference evidence="9 10" key="1">
    <citation type="submission" date="2017-02" db="EMBL/GenBank/DDBJ databases">
        <authorList>
            <person name="Peterson S.W."/>
        </authorList>
    </citation>
    <scope>NUCLEOTIDE SEQUENCE [LARGE SCALE GENOMIC DNA]</scope>
    <source>
        <strain evidence="9 10">DSM 22899</strain>
    </source>
</reference>
<dbReference type="Proteomes" id="UP000190541">
    <property type="component" value="Unassembled WGS sequence"/>
</dbReference>
<dbReference type="PROSITE" id="PS50109">
    <property type="entry name" value="HIS_KIN"/>
    <property type="match status" value="1"/>
</dbReference>
<dbReference type="PANTHER" id="PTHR43047:SF72">
    <property type="entry name" value="OSMOSENSING HISTIDINE PROTEIN KINASE SLN1"/>
    <property type="match status" value="1"/>
</dbReference>
<dbReference type="EC" id="2.7.13.3" evidence="2"/>
<dbReference type="CDD" id="cd17546">
    <property type="entry name" value="REC_hyHK_CKI1_RcsC-like"/>
    <property type="match status" value="1"/>
</dbReference>
<keyword evidence="3 6" id="KW-0597">Phosphoprotein</keyword>
<organism evidence="9 10">
    <name type="scientific">Parapedobacter luteus</name>
    <dbReference type="NCBI Taxonomy" id="623280"/>
    <lineage>
        <taxon>Bacteria</taxon>
        <taxon>Pseudomonadati</taxon>
        <taxon>Bacteroidota</taxon>
        <taxon>Sphingobacteriia</taxon>
        <taxon>Sphingobacteriales</taxon>
        <taxon>Sphingobacteriaceae</taxon>
        <taxon>Parapedobacter</taxon>
    </lineage>
</organism>
<evidence type="ECO:0000256" key="1">
    <source>
        <dbReference type="ARBA" id="ARBA00000085"/>
    </source>
</evidence>
<name>A0A1T5AJ81_9SPHI</name>
<dbReference type="SUPFAM" id="SSF55785">
    <property type="entry name" value="PYP-like sensor domain (PAS domain)"/>
    <property type="match status" value="2"/>
</dbReference>
<dbReference type="PROSITE" id="PS50110">
    <property type="entry name" value="RESPONSE_REGULATORY"/>
    <property type="match status" value="1"/>
</dbReference>
<dbReference type="SMART" id="SM00448">
    <property type="entry name" value="REC"/>
    <property type="match status" value="1"/>
</dbReference>
<evidence type="ECO:0000313" key="10">
    <source>
        <dbReference type="Proteomes" id="UP000190541"/>
    </source>
</evidence>
<comment type="catalytic activity">
    <reaction evidence="1">
        <text>ATP + protein L-histidine = ADP + protein N-phospho-L-histidine.</text>
        <dbReference type="EC" id="2.7.13.3"/>
    </reaction>
</comment>
<dbReference type="PANTHER" id="PTHR43047">
    <property type="entry name" value="TWO-COMPONENT HISTIDINE PROTEIN KINASE"/>
    <property type="match status" value="1"/>
</dbReference>
<dbReference type="STRING" id="623280.SAMN05660226_00802"/>
<dbReference type="InterPro" id="IPR003594">
    <property type="entry name" value="HATPase_dom"/>
</dbReference>
<dbReference type="InterPro" id="IPR011006">
    <property type="entry name" value="CheY-like_superfamily"/>
</dbReference>
<accession>A0A1T5AJ81</accession>
<evidence type="ECO:0000256" key="2">
    <source>
        <dbReference type="ARBA" id="ARBA00012438"/>
    </source>
</evidence>
<dbReference type="CDD" id="cd16922">
    <property type="entry name" value="HATPase_EvgS-ArcB-TorS-like"/>
    <property type="match status" value="1"/>
</dbReference>
<protein>
    <recommendedName>
        <fullName evidence="2">histidine kinase</fullName>
        <ecNumber evidence="2">2.7.13.3</ecNumber>
    </recommendedName>
</protein>
<dbReference type="CDD" id="cd00082">
    <property type="entry name" value="HisKA"/>
    <property type="match status" value="1"/>
</dbReference>
<evidence type="ECO:0000313" key="9">
    <source>
        <dbReference type="EMBL" id="SKB34889.1"/>
    </source>
</evidence>
<sequence length="634" mass="72010">MEIDTERRFINVWAKDETLFFLPKEKFIGKTIAEVFPHMESLFSAPITAAIRTGEPQEFEYKHIDPTIDKWFKAKVTMVSKTNQPAEQQRLALTIQDITSRIKQEQALKQTKALLERTNQILESSQKLSNTGGWEFDVLTGEMFWTNQTKLIFEIGENDTINYQDILTLCDPGYDYIFDQHIRRSLEKKEPHDFIFRIRDKKWLRSIGFPVVENNCVVKLRGATMDITEQMKTTQALLEAKNKAEEAAQAKTDFLSVMSHEIRTPLNGIIGISNLLKMNRFQDHQAYVDNLIFSADHLLQLINDILDLTKIDSDHVELVQNEVNLFELLQRITNQFNSLAESKNIDLITFVDPGIPEKIIADAVRINQILNNLISNALKYTDAGKVTVALQALSCDAHKVTIRFTIKDTGIGIPEEYHEVIFDSFKQVQQPASRKHTGTGLGLAITKKLIELHNSHISMESTMGKGTTFRFDIAFDLPQSNMAIDQPSISYSVDTYANKLGDLRVLLVEDNPINAMVAQKQLAYFGIVPDCAYDGLEALSLLKNNAYHIAFIDLHMPGMDGQALSEFVHKHYPDTHIVISTADIMGDVRVRLSEIHAYDILNKPVVLEKLLVFLLKVAEQRSIISMESALDEQP</sequence>
<dbReference type="EMBL" id="FUYS01000002">
    <property type="protein sequence ID" value="SKB34889.1"/>
    <property type="molecule type" value="Genomic_DNA"/>
</dbReference>
<evidence type="ECO:0000259" key="7">
    <source>
        <dbReference type="PROSITE" id="PS50109"/>
    </source>
</evidence>
<dbReference type="SMART" id="SM00387">
    <property type="entry name" value="HATPase_c"/>
    <property type="match status" value="1"/>
</dbReference>
<dbReference type="FunFam" id="3.30.565.10:FF:000010">
    <property type="entry name" value="Sensor histidine kinase RcsC"/>
    <property type="match status" value="1"/>
</dbReference>
<feature type="domain" description="Histidine kinase" evidence="7">
    <location>
        <begin position="257"/>
        <end position="477"/>
    </location>
</feature>
<dbReference type="InterPro" id="IPR036097">
    <property type="entry name" value="HisK_dim/P_sf"/>
</dbReference>
<dbReference type="InterPro" id="IPR001789">
    <property type="entry name" value="Sig_transdc_resp-reg_receiver"/>
</dbReference>
<dbReference type="Gene3D" id="3.40.50.2300">
    <property type="match status" value="1"/>
</dbReference>
<evidence type="ECO:0000256" key="4">
    <source>
        <dbReference type="ARBA" id="ARBA00022679"/>
    </source>
</evidence>
<dbReference type="Pfam" id="PF00072">
    <property type="entry name" value="Response_reg"/>
    <property type="match status" value="1"/>
</dbReference>
<dbReference type="GO" id="GO:0000155">
    <property type="term" value="F:phosphorelay sensor kinase activity"/>
    <property type="evidence" value="ECO:0007669"/>
    <property type="project" value="InterPro"/>
</dbReference>
<evidence type="ECO:0000256" key="3">
    <source>
        <dbReference type="ARBA" id="ARBA00022553"/>
    </source>
</evidence>
<dbReference type="Gene3D" id="3.30.450.20">
    <property type="entry name" value="PAS domain"/>
    <property type="match status" value="2"/>
</dbReference>
<evidence type="ECO:0000256" key="5">
    <source>
        <dbReference type="ARBA" id="ARBA00022777"/>
    </source>
</evidence>
<dbReference type="SMART" id="SM00388">
    <property type="entry name" value="HisKA"/>
    <property type="match status" value="1"/>
</dbReference>
<gene>
    <name evidence="9" type="ORF">SAMN05660226_00802</name>
</gene>
<dbReference type="GO" id="GO:0005886">
    <property type="term" value="C:plasma membrane"/>
    <property type="evidence" value="ECO:0007669"/>
    <property type="project" value="TreeGrafter"/>
</dbReference>
<dbReference type="SUPFAM" id="SSF47384">
    <property type="entry name" value="Homodimeric domain of signal transducing histidine kinase"/>
    <property type="match status" value="1"/>
</dbReference>
<evidence type="ECO:0000256" key="6">
    <source>
        <dbReference type="PROSITE-ProRule" id="PRU00169"/>
    </source>
</evidence>
<dbReference type="InterPro" id="IPR005467">
    <property type="entry name" value="His_kinase_dom"/>
</dbReference>
<dbReference type="Pfam" id="PF00512">
    <property type="entry name" value="HisKA"/>
    <property type="match status" value="1"/>
</dbReference>
<dbReference type="InterPro" id="IPR036890">
    <property type="entry name" value="HATPase_C_sf"/>
</dbReference>
<keyword evidence="5 9" id="KW-0418">Kinase</keyword>
<dbReference type="InterPro" id="IPR003661">
    <property type="entry name" value="HisK_dim/P_dom"/>
</dbReference>
<dbReference type="AlphaFoldDB" id="A0A1T5AJ81"/>
<dbReference type="Gene3D" id="1.10.287.130">
    <property type="match status" value="1"/>
</dbReference>
<proteinExistence type="predicted"/>
<dbReference type="GO" id="GO:0009927">
    <property type="term" value="F:histidine phosphotransfer kinase activity"/>
    <property type="evidence" value="ECO:0007669"/>
    <property type="project" value="TreeGrafter"/>
</dbReference>
<dbReference type="InterPro" id="IPR004358">
    <property type="entry name" value="Sig_transdc_His_kin-like_C"/>
</dbReference>
<feature type="domain" description="Response regulatory" evidence="8">
    <location>
        <begin position="504"/>
        <end position="618"/>
    </location>
</feature>
<dbReference type="PRINTS" id="PR00344">
    <property type="entry name" value="BCTRLSENSOR"/>
</dbReference>
<dbReference type="SUPFAM" id="SSF55874">
    <property type="entry name" value="ATPase domain of HSP90 chaperone/DNA topoisomerase II/histidine kinase"/>
    <property type="match status" value="1"/>
</dbReference>
<dbReference type="RefSeq" id="WP_176146089.1">
    <property type="nucleotide sequence ID" value="NZ_FUYS01000002.1"/>
</dbReference>
<feature type="modified residue" description="4-aspartylphosphate" evidence="6">
    <location>
        <position position="553"/>
    </location>
</feature>
<dbReference type="Gene3D" id="3.30.565.10">
    <property type="entry name" value="Histidine kinase-like ATPase, C-terminal domain"/>
    <property type="match status" value="1"/>
</dbReference>
<evidence type="ECO:0000259" key="8">
    <source>
        <dbReference type="PROSITE" id="PS50110"/>
    </source>
</evidence>